<comment type="caution">
    <text evidence="3">The sequence shown here is derived from an EMBL/GenBank/DDBJ whole genome shotgun (WGS) entry which is preliminary data.</text>
</comment>
<dbReference type="PANTHER" id="PTHR24637">
    <property type="entry name" value="COLLAGEN"/>
    <property type="match status" value="1"/>
</dbReference>
<feature type="compositionally biased region" description="Low complexity" evidence="1">
    <location>
        <begin position="142"/>
        <end position="165"/>
    </location>
</feature>
<evidence type="ECO:0000313" key="4">
    <source>
        <dbReference type="Proteomes" id="UP001159405"/>
    </source>
</evidence>
<dbReference type="PANTHER" id="PTHR24637:SF421">
    <property type="entry name" value="CUTICLE COLLAGEN DPY-2"/>
    <property type="match status" value="1"/>
</dbReference>
<feature type="non-terminal residue" evidence="3">
    <location>
        <position position="1"/>
    </location>
</feature>
<dbReference type="InterPro" id="IPR008160">
    <property type="entry name" value="Collagen"/>
</dbReference>
<feature type="region of interest" description="Disordered" evidence="1">
    <location>
        <begin position="94"/>
        <end position="187"/>
    </location>
</feature>
<evidence type="ECO:0000256" key="1">
    <source>
        <dbReference type="SAM" id="MobiDB-lite"/>
    </source>
</evidence>
<dbReference type="Proteomes" id="UP001159405">
    <property type="component" value="Unassembled WGS sequence"/>
</dbReference>
<accession>A0ABN8NMZ9</accession>
<dbReference type="EMBL" id="CALNXK010000023">
    <property type="protein sequence ID" value="CAH3110496.1"/>
    <property type="molecule type" value="Genomic_DNA"/>
</dbReference>
<sequence length="336" mass="34861">SSSFSLSLDCRITQAVVIAEFLKGFTIIQSCMKMPLATKLCVLQLLLITVCSANNNNSSKPGEKSTTKQTSSYGSCGHGGCFCAPGIPGIPGSPGPAGPAGVAGSSGNHGPEGPMAPRGHKGDEGAGGRQGLPGPSGNKGEAGPPGSKGPQGPSGSAGSPGNKGNTGARGKQGPPGPKGPQGPSAFGRNWKQCVFKNINDGKDSGLIKVKLNLQWQECIFGKTSDNTALRVLWSGNLRIYNCKRCCRRWYFTFNGAECSTPGAIDGLVYMHDGTGSRLNEMLRHGHIEGVCEKIHKGTVRVGFWVGNCGGYGSADAYTGWNSVSRIYVEEVPSSKA</sequence>
<keyword evidence="4" id="KW-1185">Reference proteome</keyword>
<evidence type="ECO:0000313" key="3">
    <source>
        <dbReference type="EMBL" id="CAH3110496.1"/>
    </source>
</evidence>
<proteinExistence type="predicted"/>
<dbReference type="Pfam" id="PF01391">
    <property type="entry name" value="Collagen"/>
    <property type="match status" value="1"/>
</dbReference>
<protein>
    <recommendedName>
        <fullName evidence="2">CTHRC1 C-terminal domain-containing protein</fullName>
    </recommendedName>
</protein>
<dbReference type="InterPro" id="IPR057873">
    <property type="entry name" value="CTHRC1_C"/>
</dbReference>
<organism evidence="3 4">
    <name type="scientific">Porites lobata</name>
    <dbReference type="NCBI Taxonomy" id="104759"/>
    <lineage>
        <taxon>Eukaryota</taxon>
        <taxon>Metazoa</taxon>
        <taxon>Cnidaria</taxon>
        <taxon>Anthozoa</taxon>
        <taxon>Hexacorallia</taxon>
        <taxon>Scleractinia</taxon>
        <taxon>Fungiina</taxon>
        <taxon>Poritidae</taxon>
        <taxon>Porites</taxon>
    </lineage>
</organism>
<name>A0ABN8NMZ9_9CNID</name>
<reference evidence="3 4" key="1">
    <citation type="submission" date="2022-05" db="EMBL/GenBank/DDBJ databases">
        <authorList>
            <consortium name="Genoscope - CEA"/>
            <person name="William W."/>
        </authorList>
    </citation>
    <scope>NUCLEOTIDE SEQUENCE [LARGE SCALE GENOMIC DNA]</scope>
</reference>
<feature type="domain" description="CTHRC1 C-terminal" evidence="2">
    <location>
        <begin position="188"/>
        <end position="328"/>
    </location>
</feature>
<evidence type="ECO:0000259" key="2">
    <source>
        <dbReference type="Pfam" id="PF25815"/>
    </source>
</evidence>
<gene>
    <name evidence="3" type="ORF">PLOB_00019844</name>
</gene>
<dbReference type="Pfam" id="PF25815">
    <property type="entry name" value="CTHRC1_C"/>
    <property type="match status" value="1"/>
</dbReference>